<dbReference type="InterPro" id="IPR021309">
    <property type="entry name" value="YgaP-like_TM"/>
</dbReference>
<keyword evidence="1" id="KW-0472">Membrane</keyword>
<evidence type="ECO:0000256" key="1">
    <source>
        <dbReference type="SAM" id="Phobius"/>
    </source>
</evidence>
<dbReference type="KEGG" id="elut:CKA38_13675"/>
<gene>
    <name evidence="3" type="ORF">CKA38_13675</name>
</gene>
<organism evidence="3 4">
    <name type="scientific">Ereboglobus luteus</name>
    <dbReference type="NCBI Taxonomy" id="1796921"/>
    <lineage>
        <taxon>Bacteria</taxon>
        <taxon>Pseudomonadati</taxon>
        <taxon>Verrucomicrobiota</taxon>
        <taxon>Opitutia</taxon>
        <taxon>Opitutales</taxon>
        <taxon>Opitutaceae</taxon>
        <taxon>Ereboglobus</taxon>
    </lineage>
</organism>
<keyword evidence="4" id="KW-1185">Reference proteome</keyword>
<feature type="transmembrane region" description="Helical" evidence="1">
    <location>
        <begin position="125"/>
        <end position="143"/>
    </location>
</feature>
<dbReference type="Gene3D" id="3.40.250.10">
    <property type="entry name" value="Rhodanese-like domain"/>
    <property type="match status" value="1"/>
</dbReference>
<dbReference type="Gene3D" id="6.10.140.1340">
    <property type="match status" value="1"/>
</dbReference>
<dbReference type="InterPro" id="IPR052367">
    <property type="entry name" value="Thiosulfate_ST/Rhodanese-like"/>
</dbReference>
<sequence>MKAFFANSASSASGSRAVAPNDVQLTTSLLLDVRTPAEFDQAHIEGSILSPLSSLDAEIIARLAEGKDTCVLICRSGGRARKAAEKLAANGFAATCVLDGGVAAWESAGLPLVRGRKAISLERQVRIAAGALVFIGAALGYFVHPAWIALPVFVGAGLIFAGITDTCGMGILLARMPWNNR</sequence>
<dbReference type="InterPro" id="IPR001763">
    <property type="entry name" value="Rhodanese-like_dom"/>
</dbReference>
<dbReference type="EMBL" id="CP023004">
    <property type="protein sequence ID" value="AWI10167.1"/>
    <property type="molecule type" value="Genomic_DNA"/>
</dbReference>
<reference evidence="3 4" key="1">
    <citation type="journal article" date="2018" name="Syst. Appl. Microbiol.">
        <title>Ereboglobus luteus gen. nov. sp. nov. from cockroach guts, and new insights into the oxygen relationship of the genera Opitutus and Didymococcus (Verrucomicrobia: Opitutaceae).</title>
        <authorList>
            <person name="Tegtmeier D."/>
            <person name="Belitz A."/>
            <person name="Radek R."/>
            <person name="Heimerl T."/>
            <person name="Brune A."/>
        </authorList>
    </citation>
    <scope>NUCLEOTIDE SEQUENCE [LARGE SCALE GENOMIC DNA]</scope>
    <source>
        <strain evidence="3 4">Ho45</strain>
    </source>
</reference>
<dbReference type="PANTHER" id="PTHR45431:SF3">
    <property type="entry name" value="RHODANESE-LIKE DOMAIN-CONTAINING PROTEIN 15, CHLOROPLASTIC"/>
    <property type="match status" value="1"/>
</dbReference>
<feature type="domain" description="Rhodanese" evidence="2">
    <location>
        <begin position="29"/>
        <end position="114"/>
    </location>
</feature>
<dbReference type="SMART" id="SM00450">
    <property type="entry name" value="RHOD"/>
    <property type="match status" value="1"/>
</dbReference>
<dbReference type="AlphaFoldDB" id="A0A2U8E5P3"/>
<dbReference type="PROSITE" id="PS50206">
    <property type="entry name" value="RHODANESE_3"/>
    <property type="match status" value="1"/>
</dbReference>
<dbReference type="Pfam" id="PF11127">
    <property type="entry name" value="YgaP-like_TM"/>
    <property type="match status" value="1"/>
</dbReference>
<evidence type="ECO:0000313" key="4">
    <source>
        <dbReference type="Proteomes" id="UP000244896"/>
    </source>
</evidence>
<dbReference type="RefSeq" id="WP_108826048.1">
    <property type="nucleotide sequence ID" value="NZ_CP023004.1"/>
</dbReference>
<dbReference type="CDD" id="cd00158">
    <property type="entry name" value="RHOD"/>
    <property type="match status" value="1"/>
</dbReference>
<keyword evidence="1" id="KW-1133">Transmembrane helix</keyword>
<keyword evidence="1" id="KW-0812">Transmembrane</keyword>
<dbReference type="OrthoDB" id="9800872at2"/>
<dbReference type="Pfam" id="PF00581">
    <property type="entry name" value="Rhodanese"/>
    <property type="match status" value="1"/>
</dbReference>
<evidence type="ECO:0000259" key="2">
    <source>
        <dbReference type="PROSITE" id="PS50206"/>
    </source>
</evidence>
<dbReference type="PANTHER" id="PTHR45431">
    <property type="entry name" value="RHODANESE-LIKE DOMAIN-CONTAINING PROTEIN 15, CHLOROPLASTIC"/>
    <property type="match status" value="1"/>
</dbReference>
<protein>
    <recommendedName>
        <fullName evidence="2">Rhodanese domain-containing protein</fullName>
    </recommendedName>
</protein>
<name>A0A2U8E5P3_9BACT</name>
<dbReference type="SUPFAM" id="SSF52821">
    <property type="entry name" value="Rhodanese/Cell cycle control phosphatase"/>
    <property type="match status" value="1"/>
</dbReference>
<proteinExistence type="predicted"/>
<dbReference type="Proteomes" id="UP000244896">
    <property type="component" value="Chromosome"/>
</dbReference>
<feature type="transmembrane region" description="Helical" evidence="1">
    <location>
        <begin position="149"/>
        <end position="174"/>
    </location>
</feature>
<dbReference type="InterPro" id="IPR036873">
    <property type="entry name" value="Rhodanese-like_dom_sf"/>
</dbReference>
<evidence type="ECO:0000313" key="3">
    <source>
        <dbReference type="EMBL" id="AWI10167.1"/>
    </source>
</evidence>
<accession>A0A2U8E5P3</accession>